<evidence type="ECO:0000313" key="2">
    <source>
        <dbReference type="EMBL" id="MFD1950103.1"/>
    </source>
</evidence>
<keyword evidence="3" id="KW-1185">Reference proteome</keyword>
<organism evidence="2 3">
    <name type="scientific">Sphingomonas arantia</name>
    <dbReference type="NCBI Taxonomy" id="1460676"/>
    <lineage>
        <taxon>Bacteria</taxon>
        <taxon>Pseudomonadati</taxon>
        <taxon>Pseudomonadota</taxon>
        <taxon>Alphaproteobacteria</taxon>
        <taxon>Sphingomonadales</taxon>
        <taxon>Sphingomonadaceae</taxon>
        <taxon>Sphingomonas</taxon>
    </lineage>
</organism>
<accession>A0ABW4TVM1</accession>
<protein>
    <submittedName>
        <fullName evidence="2">DUF4169 family protein</fullName>
    </submittedName>
</protein>
<dbReference type="RefSeq" id="WP_380927891.1">
    <property type="nucleotide sequence ID" value="NZ_JBHUGS010000001.1"/>
</dbReference>
<reference evidence="3" key="1">
    <citation type="journal article" date="2019" name="Int. J. Syst. Evol. Microbiol.">
        <title>The Global Catalogue of Microorganisms (GCM) 10K type strain sequencing project: providing services to taxonomists for standard genome sequencing and annotation.</title>
        <authorList>
            <consortium name="The Broad Institute Genomics Platform"/>
            <consortium name="The Broad Institute Genome Sequencing Center for Infectious Disease"/>
            <person name="Wu L."/>
            <person name="Ma J."/>
        </authorList>
    </citation>
    <scope>NUCLEOTIDE SEQUENCE [LARGE SCALE GENOMIC DNA]</scope>
    <source>
        <strain evidence="3">CGMCC 1.12702</strain>
    </source>
</reference>
<dbReference type="InterPro" id="IPR025227">
    <property type="entry name" value="DUF4169"/>
</dbReference>
<sequence>MGEIVNLGRVRKQKARAVAAETAAARRVQFGRTKGEVAAEKAAKARVERVLDGALLAGRSGSADPGQSAPAELLPPPPTPEEEGA</sequence>
<evidence type="ECO:0000313" key="3">
    <source>
        <dbReference type="Proteomes" id="UP001597400"/>
    </source>
</evidence>
<dbReference type="Proteomes" id="UP001597400">
    <property type="component" value="Unassembled WGS sequence"/>
</dbReference>
<evidence type="ECO:0000256" key="1">
    <source>
        <dbReference type="SAM" id="MobiDB-lite"/>
    </source>
</evidence>
<dbReference type="EMBL" id="JBHUGS010000001">
    <property type="protein sequence ID" value="MFD1950103.1"/>
    <property type="molecule type" value="Genomic_DNA"/>
</dbReference>
<feature type="region of interest" description="Disordered" evidence="1">
    <location>
        <begin position="56"/>
        <end position="85"/>
    </location>
</feature>
<dbReference type="Pfam" id="PF13770">
    <property type="entry name" value="DUF4169"/>
    <property type="match status" value="1"/>
</dbReference>
<proteinExistence type="predicted"/>
<name>A0ABW4TVM1_9SPHN</name>
<comment type="caution">
    <text evidence="2">The sequence shown here is derived from an EMBL/GenBank/DDBJ whole genome shotgun (WGS) entry which is preliminary data.</text>
</comment>
<gene>
    <name evidence="2" type="ORF">ACFSGX_04885</name>
</gene>